<dbReference type="Gene3D" id="2.20.20.130">
    <property type="match status" value="1"/>
</dbReference>
<dbReference type="EMBL" id="CP119311">
    <property type="protein sequence ID" value="WEK37545.1"/>
    <property type="molecule type" value="Genomic_DNA"/>
</dbReference>
<accession>A0AAJ5WZY0</accession>
<comment type="similarity">
    <text evidence="2">Belongs to the SusD family.</text>
</comment>
<dbReference type="Gene3D" id="1.25.40.390">
    <property type="match status" value="1"/>
</dbReference>
<evidence type="ECO:0000256" key="4">
    <source>
        <dbReference type="ARBA" id="ARBA00023136"/>
    </source>
</evidence>
<dbReference type="SUPFAM" id="SSF48452">
    <property type="entry name" value="TPR-like"/>
    <property type="match status" value="1"/>
</dbReference>
<gene>
    <name evidence="8" type="ORF">P0Y53_08520</name>
</gene>
<reference evidence="8" key="1">
    <citation type="submission" date="2023-03" db="EMBL/GenBank/DDBJ databases">
        <title>Andean soil-derived lignocellulolytic bacterial consortium as a source of novel taxa and putative plastic-active enzymes.</title>
        <authorList>
            <person name="Diaz-Garcia L."/>
            <person name="Chuvochina M."/>
            <person name="Feuerriegel G."/>
            <person name="Bunk B."/>
            <person name="Sproer C."/>
            <person name="Streit W.R."/>
            <person name="Rodriguez L.M."/>
            <person name="Overmann J."/>
            <person name="Jimenez D.J."/>
        </authorList>
    </citation>
    <scope>NUCLEOTIDE SEQUENCE</scope>
    <source>
        <strain evidence="8">MAG 7</strain>
    </source>
</reference>
<evidence type="ECO:0000256" key="1">
    <source>
        <dbReference type="ARBA" id="ARBA00004442"/>
    </source>
</evidence>
<feature type="domain" description="RagB/SusD" evidence="6">
    <location>
        <begin position="339"/>
        <end position="411"/>
    </location>
</feature>
<dbReference type="AlphaFoldDB" id="A0AAJ5WZY0"/>
<dbReference type="Pfam" id="PF07980">
    <property type="entry name" value="SusD_RagB"/>
    <property type="match status" value="1"/>
</dbReference>
<evidence type="ECO:0000259" key="6">
    <source>
        <dbReference type="Pfam" id="PF07980"/>
    </source>
</evidence>
<proteinExistence type="inferred from homology"/>
<sequence>MKHILFLIFFMALFSACKKSFLDKKPNNNLSIPNTLASLQAMLDNQDIMKSGPSLGELSTDDYQMDYTEWNNQSSVYTRNLYVWAPDIFEGTIDDYVKDYKVPYTAILTANIVLDQLGTIQRTTENQTEWDKIKGSALFLRAFIEHQLAEVFALPYDESADSSVLGIVLRRTSNVNVSSVRATLVNTYKQILQDAQEAANLMPEEFPARNLNRGSKVAALALVARVNLAMRRYEAAGLAADQALSIKSSLIDYNTLDTTVAMPFTRYNVENIFYAQMVDCDPLIYVSYSTGYSVDTLLYRSYAKNDLRKSLFYQWNGNYINRKRFYSEAITFNGLATDELYLIRAESFARAGNLSAAMNDLNALMQTRWVHGTFVPYTAASAVEALSLILMERRKELTGRGIRWSDIRRLNKEGYNITLKRVLNGKEYLLPPNDRRYALPFPPEVLVQSGIQQNIR</sequence>
<feature type="domain" description="SusD-like N-terminal" evidence="7">
    <location>
        <begin position="21"/>
        <end position="228"/>
    </location>
</feature>
<organism evidence="8 9">
    <name type="scientific">Candidatus Pseudobacter hemicellulosilyticus</name>
    <dbReference type="NCBI Taxonomy" id="3121375"/>
    <lineage>
        <taxon>Bacteria</taxon>
        <taxon>Pseudomonadati</taxon>
        <taxon>Bacteroidota</taxon>
        <taxon>Chitinophagia</taxon>
        <taxon>Chitinophagales</taxon>
        <taxon>Chitinophagaceae</taxon>
        <taxon>Pseudobacter</taxon>
    </lineage>
</organism>
<dbReference type="Gene3D" id="1.25.40.900">
    <property type="match status" value="1"/>
</dbReference>
<keyword evidence="3" id="KW-0732">Signal</keyword>
<name>A0AAJ5WZY0_9BACT</name>
<protein>
    <submittedName>
        <fullName evidence="8">RagB/SusD family nutrient uptake outer membrane protein</fullName>
    </submittedName>
</protein>
<evidence type="ECO:0000256" key="2">
    <source>
        <dbReference type="ARBA" id="ARBA00006275"/>
    </source>
</evidence>
<dbReference type="Pfam" id="PF14322">
    <property type="entry name" value="SusD-like_3"/>
    <property type="match status" value="1"/>
</dbReference>
<evidence type="ECO:0000256" key="3">
    <source>
        <dbReference type="ARBA" id="ARBA00022729"/>
    </source>
</evidence>
<keyword evidence="5" id="KW-0998">Cell outer membrane</keyword>
<evidence type="ECO:0000256" key="5">
    <source>
        <dbReference type="ARBA" id="ARBA00023237"/>
    </source>
</evidence>
<dbReference type="PROSITE" id="PS51257">
    <property type="entry name" value="PROKAR_LIPOPROTEIN"/>
    <property type="match status" value="1"/>
</dbReference>
<dbReference type="InterPro" id="IPR033985">
    <property type="entry name" value="SusD-like_N"/>
</dbReference>
<keyword evidence="4" id="KW-0472">Membrane</keyword>
<comment type="subcellular location">
    <subcellularLocation>
        <location evidence="1">Cell outer membrane</location>
    </subcellularLocation>
</comment>
<dbReference type="GO" id="GO:0009279">
    <property type="term" value="C:cell outer membrane"/>
    <property type="evidence" value="ECO:0007669"/>
    <property type="project" value="UniProtKB-SubCell"/>
</dbReference>
<evidence type="ECO:0000259" key="7">
    <source>
        <dbReference type="Pfam" id="PF14322"/>
    </source>
</evidence>
<evidence type="ECO:0000313" key="8">
    <source>
        <dbReference type="EMBL" id="WEK37545.1"/>
    </source>
</evidence>
<dbReference type="InterPro" id="IPR012944">
    <property type="entry name" value="SusD_RagB_dom"/>
</dbReference>
<dbReference type="Proteomes" id="UP001220610">
    <property type="component" value="Chromosome"/>
</dbReference>
<dbReference type="InterPro" id="IPR011990">
    <property type="entry name" value="TPR-like_helical_dom_sf"/>
</dbReference>
<evidence type="ECO:0000313" key="9">
    <source>
        <dbReference type="Proteomes" id="UP001220610"/>
    </source>
</evidence>